<evidence type="ECO:0008006" key="3">
    <source>
        <dbReference type="Google" id="ProtNLM"/>
    </source>
</evidence>
<gene>
    <name evidence="1" type="ORF">CIAN88_22675</name>
</gene>
<organism evidence="1 2">
    <name type="scientific">Clostridium innocuum</name>
    <dbReference type="NCBI Taxonomy" id="1522"/>
    <lineage>
        <taxon>Bacteria</taxon>
        <taxon>Bacillati</taxon>
        <taxon>Bacillota</taxon>
        <taxon>Clostridia</taxon>
        <taxon>Eubacteriales</taxon>
        <taxon>Clostridiaceae</taxon>
        <taxon>Clostridium</taxon>
    </lineage>
</organism>
<proteinExistence type="predicted"/>
<dbReference type="Proteomes" id="UP000030008">
    <property type="component" value="Unassembled WGS sequence"/>
</dbReference>
<dbReference type="AlphaFoldDB" id="A0A099I1E1"/>
<evidence type="ECO:0000313" key="2">
    <source>
        <dbReference type="Proteomes" id="UP000030008"/>
    </source>
</evidence>
<accession>A0A099I1E1</accession>
<dbReference type="RefSeq" id="WP_044908496.1">
    <property type="nucleotide sequence ID" value="NZ_JAJFEK010000062.1"/>
</dbReference>
<evidence type="ECO:0000313" key="1">
    <source>
        <dbReference type="EMBL" id="KGJ51072.1"/>
    </source>
</evidence>
<sequence length="330" mass="37971">MDIQTAVANTLDYNDKNKQQAYDSYCKNMLSNKSILAYILKNCIKEFQDIPLEEIPRFIEKQPRIDEVMDEQIFGKNVEDYSIPSAVIRYDILFEATLPNAGNVKKEEIGVIVNIEAQNEASNLKYPLLSRAIYYCSRLLGKQKNAADGFQKSNFGDMKKVYSIWLCFNHGKQMDDVINRYSIQESSVMNAYSAPKEEYDLLETIMVYPAKKYDLSDVKTGFLELLNLLFIARIPAKEKKKILTNDYRINMTEKIEKEVETMCNLSQGIKEEGRIEGIAEGRAEEKLESTIAHLRAMLEKFPDMTVTEAMDILKVEDELKENILKIMNAN</sequence>
<comment type="caution">
    <text evidence="1">The sequence shown here is derived from an EMBL/GenBank/DDBJ whole genome shotgun (WGS) entry which is preliminary data.</text>
</comment>
<dbReference type="EMBL" id="JQIF01000158">
    <property type="protein sequence ID" value="KGJ51072.1"/>
    <property type="molecule type" value="Genomic_DNA"/>
</dbReference>
<protein>
    <recommendedName>
        <fullName evidence="3">PD-(D/E)XK nuclease family transposase</fullName>
    </recommendedName>
</protein>
<reference evidence="1 2" key="1">
    <citation type="submission" date="2014-08" db="EMBL/GenBank/DDBJ databases">
        <title>Clostridium innocuum, an unnegligible vancomycin-resistant pathogen causing extra-intestinal infections.</title>
        <authorList>
            <person name="Feng Y."/>
            <person name="Chiu C.-H."/>
        </authorList>
    </citation>
    <scope>NUCLEOTIDE SEQUENCE [LARGE SCALE GENOMIC DNA]</scope>
    <source>
        <strain evidence="1 2">AN88</strain>
    </source>
</reference>
<name>A0A099I1E1_CLOIN</name>